<keyword evidence="3" id="KW-1185">Reference proteome</keyword>
<feature type="transmembrane region" description="Helical" evidence="1">
    <location>
        <begin position="95"/>
        <end position="117"/>
    </location>
</feature>
<name>A0A9X9QBG1_GULGU</name>
<keyword evidence="1" id="KW-1133">Transmembrane helix</keyword>
<keyword evidence="1" id="KW-0472">Membrane</keyword>
<accession>A0A9X9QBG1</accession>
<dbReference type="InterPro" id="IPR026721">
    <property type="entry name" value="TMEM18"/>
</dbReference>
<protein>
    <recommendedName>
        <fullName evidence="4">Transmembrane protein 18</fullName>
    </recommendedName>
</protein>
<gene>
    <name evidence="2" type="ORF">BN2614_LOCUS2</name>
</gene>
<comment type="caution">
    <text evidence="2">The sequence shown here is derived from an EMBL/GenBank/DDBJ whole genome shotgun (WGS) entry which is preliminary data.</text>
</comment>
<dbReference type="Proteomes" id="UP000269945">
    <property type="component" value="Unassembled WGS sequence"/>
</dbReference>
<evidence type="ECO:0000313" key="3">
    <source>
        <dbReference type="Proteomes" id="UP000269945"/>
    </source>
</evidence>
<dbReference type="EMBL" id="CYRY02047302">
    <property type="protein sequence ID" value="VCX43285.1"/>
    <property type="molecule type" value="Genomic_DNA"/>
</dbReference>
<dbReference type="AlphaFoldDB" id="A0A9X9QBG1"/>
<evidence type="ECO:0008006" key="4">
    <source>
        <dbReference type="Google" id="ProtNLM"/>
    </source>
</evidence>
<dbReference type="Pfam" id="PF14770">
    <property type="entry name" value="TMEM18"/>
    <property type="match status" value="1"/>
</dbReference>
<proteinExistence type="predicted"/>
<evidence type="ECO:0000256" key="1">
    <source>
        <dbReference type="SAM" id="Phobius"/>
    </source>
</evidence>
<evidence type="ECO:0000313" key="2">
    <source>
        <dbReference type="EMBL" id="VCX43285.1"/>
    </source>
</evidence>
<sequence>MAVAPAASPWRPGFRPPSPWGRLCVLPTGGAWAAKRGWWVGCGCGAGGGALVDPRALQGPPLENSTNDVLLRQVISLFSQNRLFSKYQYFDSRGMFISIVFSAPLLLNAMIIVVMWIRKTLDVMTGLKTLQEKRRGRKRKEE</sequence>
<organism evidence="2 3">
    <name type="scientific">Gulo gulo</name>
    <name type="common">Wolverine</name>
    <name type="synonym">Gluton</name>
    <dbReference type="NCBI Taxonomy" id="48420"/>
    <lineage>
        <taxon>Eukaryota</taxon>
        <taxon>Metazoa</taxon>
        <taxon>Chordata</taxon>
        <taxon>Craniata</taxon>
        <taxon>Vertebrata</taxon>
        <taxon>Euteleostomi</taxon>
        <taxon>Mammalia</taxon>
        <taxon>Eutheria</taxon>
        <taxon>Laurasiatheria</taxon>
        <taxon>Carnivora</taxon>
        <taxon>Caniformia</taxon>
        <taxon>Musteloidea</taxon>
        <taxon>Mustelidae</taxon>
        <taxon>Guloninae</taxon>
        <taxon>Gulo</taxon>
    </lineage>
</organism>
<keyword evidence="1" id="KW-0812">Transmembrane</keyword>
<reference evidence="2 3" key="1">
    <citation type="submission" date="2018-10" db="EMBL/GenBank/DDBJ databases">
        <authorList>
            <person name="Ekblom R."/>
            <person name="Jareborg N."/>
        </authorList>
    </citation>
    <scope>NUCLEOTIDE SEQUENCE [LARGE SCALE GENOMIC DNA]</scope>
    <source>
        <tissue evidence="2">Muscle</tissue>
    </source>
</reference>